<keyword evidence="3 5" id="KW-1133">Transmembrane helix</keyword>
<dbReference type="GO" id="GO:0030026">
    <property type="term" value="P:intracellular manganese ion homeostasis"/>
    <property type="evidence" value="ECO:0007669"/>
    <property type="project" value="TreeGrafter"/>
</dbReference>
<feature type="transmembrane region" description="Helical" evidence="5">
    <location>
        <begin position="434"/>
        <end position="459"/>
    </location>
</feature>
<comment type="caution">
    <text evidence="6">The sequence shown here is derived from an EMBL/GenBank/DDBJ whole genome shotgun (WGS) entry which is preliminary data.</text>
</comment>
<dbReference type="GO" id="GO:0034755">
    <property type="term" value="P:iron ion transmembrane transport"/>
    <property type="evidence" value="ECO:0007669"/>
    <property type="project" value="TreeGrafter"/>
</dbReference>
<organism evidence="6 7">
    <name type="scientific">Funneliformis geosporum</name>
    <dbReference type="NCBI Taxonomy" id="1117311"/>
    <lineage>
        <taxon>Eukaryota</taxon>
        <taxon>Fungi</taxon>
        <taxon>Fungi incertae sedis</taxon>
        <taxon>Mucoromycota</taxon>
        <taxon>Glomeromycotina</taxon>
        <taxon>Glomeromycetes</taxon>
        <taxon>Glomerales</taxon>
        <taxon>Glomeraceae</taxon>
        <taxon>Funneliformis</taxon>
    </lineage>
</organism>
<feature type="transmembrane region" description="Helical" evidence="5">
    <location>
        <begin position="71"/>
        <end position="93"/>
    </location>
</feature>
<dbReference type="NCBIfam" id="NF001923">
    <property type="entry name" value="PRK00701.1"/>
    <property type="match status" value="1"/>
</dbReference>
<dbReference type="EMBL" id="CAMKVN010000250">
    <property type="protein sequence ID" value="CAI2165805.1"/>
    <property type="molecule type" value="Genomic_DNA"/>
</dbReference>
<protein>
    <submittedName>
        <fullName evidence="6">3054_t:CDS:1</fullName>
    </submittedName>
</protein>
<sequence>MALEKEFYTLKSSNDKLSPDKNRNTFNALNENIKKFLSFVGPGYVIAVGYLDPGNWATDLSAGSQFGYRLLFVLFFSNIMTIILQSLSIKLGVVTGLDLAQACKVFWPKYINYILYILCELAIIACDLAEVIGSAIALKLLFSIPLPWGVAITGLDVMVLLLFYRSNDMQASRILESLIMTLIGGVGICFILEVIYSKPDSREVLKGFSPNLNEIFLNSAELYVTIGLIGATVMPHNLYLHSHLVKNTIKLSIIDLMVALLIALFVNLAILIVSASNFYYHDRYGVIVVANLFDAYNLLKKFIGQAAATIFAFALLLSGQSSMLAVTIAGQIVMEGFIGLELPPWLRGLFTRSVAILPAMFIAIIEGSNGLNSLLISSQVILSLYLPFAVIPLIYFTSTRKIMKVDIREIIKPLGSPDVLIKDEKYLIDFSNSLYLVIISCIICIIILVLDLYLIYYFIKHS</sequence>
<gene>
    <name evidence="6" type="ORF">FWILDA_LOCUS2252</name>
</gene>
<feature type="transmembrane region" description="Helical" evidence="5">
    <location>
        <begin position="252"/>
        <end position="275"/>
    </location>
</feature>
<evidence type="ECO:0000313" key="7">
    <source>
        <dbReference type="Proteomes" id="UP001153678"/>
    </source>
</evidence>
<dbReference type="GO" id="GO:0015086">
    <property type="term" value="F:cadmium ion transmembrane transporter activity"/>
    <property type="evidence" value="ECO:0007669"/>
    <property type="project" value="TreeGrafter"/>
</dbReference>
<evidence type="ECO:0000313" key="6">
    <source>
        <dbReference type="EMBL" id="CAI2165805.1"/>
    </source>
</evidence>
<dbReference type="OrthoDB" id="409173at2759"/>
<feature type="transmembrane region" description="Helical" evidence="5">
    <location>
        <begin position="311"/>
        <end position="333"/>
    </location>
</feature>
<reference evidence="6" key="1">
    <citation type="submission" date="2022-08" db="EMBL/GenBank/DDBJ databases">
        <authorList>
            <person name="Kallberg Y."/>
            <person name="Tangrot J."/>
            <person name="Rosling A."/>
        </authorList>
    </citation>
    <scope>NUCLEOTIDE SEQUENCE</scope>
    <source>
        <strain evidence="6">Wild A</strain>
    </source>
</reference>
<dbReference type="HAMAP" id="MF_00221">
    <property type="entry name" value="NRAMP"/>
    <property type="match status" value="1"/>
</dbReference>
<dbReference type="GO" id="GO:0005886">
    <property type="term" value="C:plasma membrane"/>
    <property type="evidence" value="ECO:0007669"/>
    <property type="project" value="TreeGrafter"/>
</dbReference>
<evidence type="ECO:0000256" key="1">
    <source>
        <dbReference type="ARBA" id="ARBA00004141"/>
    </source>
</evidence>
<dbReference type="PANTHER" id="PTHR11706:SF101">
    <property type="entry name" value="MANGANESE TRANSPORTER SMF1"/>
    <property type="match status" value="1"/>
</dbReference>
<evidence type="ECO:0000256" key="4">
    <source>
        <dbReference type="ARBA" id="ARBA00023136"/>
    </source>
</evidence>
<keyword evidence="4 5" id="KW-0472">Membrane</keyword>
<comment type="subcellular location">
    <subcellularLocation>
        <location evidence="1">Membrane</location>
        <topology evidence="1">Multi-pass membrane protein</topology>
    </subcellularLocation>
</comment>
<dbReference type="InterPro" id="IPR001046">
    <property type="entry name" value="NRAMP_fam"/>
</dbReference>
<proteinExistence type="inferred from homology"/>
<feature type="transmembrane region" description="Helical" evidence="5">
    <location>
        <begin position="144"/>
        <end position="163"/>
    </location>
</feature>
<dbReference type="NCBIfam" id="NF037982">
    <property type="entry name" value="Nramp_1"/>
    <property type="match status" value="1"/>
</dbReference>
<evidence type="ECO:0000256" key="3">
    <source>
        <dbReference type="ARBA" id="ARBA00022989"/>
    </source>
</evidence>
<keyword evidence="7" id="KW-1185">Reference proteome</keyword>
<accession>A0A9W4SEU7</accession>
<feature type="transmembrane region" description="Helical" evidence="5">
    <location>
        <begin position="374"/>
        <end position="396"/>
    </location>
</feature>
<dbReference type="Proteomes" id="UP001153678">
    <property type="component" value="Unassembled WGS sequence"/>
</dbReference>
<dbReference type="PANTHER" id="PTHR11706">
    <property type="entry name" value="SOLUTE CARRIER PROTEIN FAMILY 11 MEMBER"/>
    <property type="match status" value="1"/>
</dbReference>
<evidence type="ECO:0000256" key="5">
    <source>
        <dbReference type="SAM" id="Phobius"/>
    </source>
</evidence>
<feature type="transmembrane region" description="Helical" evidence="5">
    <location>
        <begin position="113"/>
        <end position="138"/>
    </location>
</feature>
<keyword evidence="2 5" id="KW-0812">Transmembrane</keyword>
<feature type="transmembrane region" description="Helical" evidence="5">
    <location>
        <begin position="175"/>
        <end position="196"/>
    </location>
</feature>
<evidence type="ECO:0000256" key="2">
    <source>
        <dbReference type="ARBA" id="ARBA00022692"/>
    </source>
</evidence>
<feature type="transmembrane region" description="Helical" evidence="5">
    <location>
        <begin position="33"/>
        <end position="51"/>
    </location>
</feature>
<feature type="transmembrane region" description="Helical" evidence="5">
    <location>
        <begin position="216"/>
        <end position="240"/>
    </location>
</feature>
<feature type="transmembrane region" description="Helical" evidence="5">
    <location>
        <begin position="345"/>
        <end position="365"/>
    </location>
</feature>
<name>A0A9W4SEU7_9GLOM</name>
<dbReference type="AlphaFoldDB" id="A0A9W4SEU7"/>
<dbReference type="GO" id="GO:0005384">
    <property type="term" value="F:manganese ion transmembrane transporter activity"/>
    <property type="evidence" value="ECO:0007669"/>
    <property type="project" value="TreeGrafter"/>
</dbReference>
<dbReference type="Pfam" id="PF01566">
    <property type="entry name" value="Nramp"/>
    <property type="match status" value="1"/>
</dbReference>
<dbReference type="PRINTS" id="PR00447">
    <property type="entry name" value="NATRESASSCMP"/>
</dbReference>